<organism evidence="1 2">
    <name type="scientific">Fulvimarina uroteuthidis</name>
    <dbReference type="NCBI Taxonomy" id="3098149"/>
    <lineage>
        <taxon>Bacteria</taxon>
        <taxon>Pseudomonadati</taxon>
        <taxon>Pseudomonadota</taxon>
        <taxon>Alphaproteobacteria</taxon>
        <taxon>Hyphomicrobiales</taxon>
        <taxon>Aurantimonadaceae</taxon>
        <taxon>Fulvimarina</taxon>
    </lineage>
</organism>
<sequence length="66" mass="7805">MLARSAGTEGEMKTKRRRWRKGMSVRIGCLAHVLHRTHYNNFFLQRFGPKSESQRGRYEYRDAFGA</sequence>
<accession>A0ABU5I395</accession>
<reference evidence="1 2" key="1">
    <citation type="submission" date="2023-12" db="EMBL/GenBank/DDBJ databases">
        <title>Description of Novel Strain Fulvimarina sp. 2208YS6-2-32 isolated from Uroteuthis (Photololigo) edulis.</title>
        <authorList>
            <person name="Park J.-S."/>
        </authorList>
    </citation>
    <scope>NUCLEOTIDE SEQUENCE [LARGE SCALE GENOMIC DNA]</scope>
    <source>
        <strain evidence="1 2">2208YS6-2-32</strain>
    </source>
</reference>
<dbReference type="Proteomes" id="UP001294412">
    <property type="component" value="Unassembled WGS sequence"/>
</dbReference>
<keyword evidence="2" id="KW-1185">Reference proteome</keyword>
<evidence type="ECO:0000313" key="2">
    <source>
        <dbReference type="Proteomes" id="UP001294412"/>
    </source>
</evidence>
<gene>
    <name evidence="1" type="ORF">U0C82_08865</name>
</gene>
<proteinExistence type="predicted"/>
<name>A0ABU5I395_9HYPH</name>
<dbReference type="EMBL" id="JAXLPB010000002">
    <property type="protein sequence ID" value="MDY8109253.1"/>
    <property type="molecule type" value="Genomic_DNA"/>
</dbReference>
<evidence type="ECO:0000313" key="1">
    <source>
        <dbReference type="EMBL" id="MDY8109253.1"/>
    </source>
</evidence>
<comment type="caution">
    <text evidence="1">The sequence shown here is derived from an EMBL/GenBank/DDBJ whole genome shotgun (WGS) entry which is preliminary data.</text>
</comment>
<protein>
    <submittedName>
        <fullName evidence="1">Uncharacterized protein</fullName>
    </submittedName>
</protein>